<dbReference type="InParanoid" id="A0A067QPQ7"/>
<sequence length="51" mass="6116">MLLEYERLAVAACKLIHLLTTPNDVSRWRVKKILKVEQKLRKRNHTSCLLW</sequence>
<name>A0A067QPQ7_ZOONE</name>
<evidence type="ECO:0000313" key="2">
    <source>
        <dbReference type="Proteomes" id="UP000027135"/>
    </source>
</evidence>
<evidence type="ECO:0000313" key="1">
    <source>
        <dbReference type="EMBL" id="KDQ90278.1"/>
    </source>
</evidence>
<keyword evidence="2" id="KW-1185">Reference proteome</keyword>
<protein>
    <submittedName>
        <fullName evidence="1">Uncharacterized protein</fullName>
    </submittedName>
</protein>
<reference evidence="1 2" key="1">
    <citation type="journal article" date="2014" name="Nat. Commun.">
        <title>Molecular traces of alternative social organization in a termite genome.</title>
        <authorList>
            <person name="Terrapon N."/>
            <person name="Li C."/>
            <person name="Robertson H.M."/>
            <person name="Ji L."/>
            <person name="Meng X."/>
            <person name="Booth W."/>
            <person name="Chen Z."/>
            <person name="Childers C.P."/>
            <person name="Glastad K.M."/>
            <person name="Gokhale K."/>
            <person name="Gowin J."/>
            <person name="Gronenberg W."/>
            <person name="Hermansen R.A."/>
            <person name="Hu H."/>
            <person name="Hunt B.G."/>
            <person name="Huylmans A.K."/>
            <person name="Khalil S.M."/>
            <person name="Mitchell R.D."/>
            <person name="Munoz-Torres M.C."/>
            <person name="Mustard J.A."/>
            <person name="Pan H."/>
            <person name="Reese J.T."/>
            <person name="Scharf M.E."/>
            <person name="Sun F."/>
            <person name="Vogel H."/>
            <person name="Xiao J."/>
            <person name="Yang W."/>
            <person name="Yang Z."/>
            <person name="Yang Z."/>
            <person name="Zhou J."/>
            <person name="Zhu J."/>
            <person name="Brent C.S."/>
            <person name="Elsik C.G."/>
            <person name="Goodisman M.A."/>
            <person name="Liberles D.A."/>
            <person name="Roe R.M."/>
            <person name="Vargo E.L."/>
            <person name="Vilcinskas A."/>
            <person name="Wang J."/>
            <person name="Bornberg-Bauer E."/>
            <person name="Korb J."/>
            <person name="Zhang G."/>
            <person name="Liebig J."/>
        </authorList>
    </citation>
    <scope>NUCLEOTIDE SEQUENCE [LARGE SCALE GENOMIC DNA]</scope>
    <source>
        <tissue evidence="1">Whole organism</tissue>
    </source>
</reference>
<proteinExistence type="predicted"/>
<organism evidence="1 2">
    <name type="scientific">Zootermopsis nevadensis</name>
    <name type="common">Dampwood termite</name>
    <dbReference type="NCBI Taxonomy" id="136037"/>
    <lineage>
        <taxon>Eukaryota</taxon>
        <taxon>Metazoa</taxon>
        <taxon>Ecdysozoa</taxon>
        <taxon>Arthropoda</taxon>
        <taxon>Hexapoda</taxon>
        <taxon>Insecta</taxon>
        <taxon>Pterygota</taxon>
        <taxon>Neoptera</taxon>
        <taxon>Polyneoptera</taxon>
        <taxon>Dictyoptera</taxon>
        <taxon>Blattodea</taxon>
        <taxon>Blattoidea</taxon>
        <taxon>Termitoidae</taxon>
        <taxon>Termopsidae</taxon>
        <taxon>Zootermopsis</taxon>
    </lineage>
</organism>
<dbReference type="AlphaFoldDB" id="A0A067QPQ7"/>
<accession>A0A067QPQ7</accession>
<dbReference type="EMBL" id="KK870300">
    <property type="protein sequence ID" value="KDQ90278.1"/>
    <property type="molecule type" value="Genomic_DNA"/>
</dbReference>
<dbReference type="Proteomes" id="UP000027135">
    <property type="component" value="Unassembled WGS sequence"/>
</dbReference>
<gene>
    <name evidence="1" type="ORF">L798_06678</name>
</gene>